<evidence type="ECO:0000256" key="6">
    <source>
        <dbReference type="SAM" id="MobiDB-lite"/>
    </source>
</evidence>
<keyword evidence="2 7" id="KW-0812">Transmembrane</keyword>
<evidence type="ECO:0000313" key="9">
    <source>
        <dbReference type="Proteomes" id="UP000186607"/>
    </source>
</evidence>
<keyword evidence="4 7" id="KW-1133">Transmembrane helix</keyword>
<feature type="region of interest" description="Disordered" evidence="6">
    <location>
        <begin position="357"/>
        <end position="379"/>
    </location>
</feature>
<comment type="caution">
    <text evidence="8">The sequence shown here is derived from an EMBL/GenBank/DDBJ whole genome shotgun (WGS) entry which is preliminary data.</text>
</comment>
<dbReference type="EMBL" id="MSTI01000080">
    <property type="protein sequence ID" value="OLV17877.1"/>
    <property type="molecule type" value="Genomic_DNA"/>
</dbReference>
<reference evidence="8 9" key="1">
    <citation type="submission" date="2017-01" db="EMBL/GenBank/DDBJ databases">
        <title>Genome Analysis of Deinococcus marmoris KOPRI26562.</title>
        <authorList>
            <person name="Kim J.H."/>
            <person name="Oh H.-M."/>
        </authorList>
    </citation>
    <scope>NUCLEOTIDE SEQUENCE [LARGE SCALE GENOMIC DNA]</scope>
    <source>
        <strain evidence="8 9">KOPRI26562</strain>
    </source>
</reference>
<feature type="transmembrane region" description="Helical" evidence="7">
    <location>
        <begin position="145"/>
        <end position="162"/>
    </location>
</feature>
<feature type="transmembrane region" description="Helical" evidence="7">
    <location>
        <begin position="60"/>
        <end position="76"/>
    </location>
</feature>
<dbReference type="GO" id="GO:0051301">
    <property type="term" value="P:cell division"/>
    <property type="evidence" value="ECO:0007669"/>
    <property type="project" value="UniProtKB-KW"/>
</dbReference>
<accession>A0A1U7NY90</accession>
<sequence>MSVQLIIAQVLLMALGLLGISAARPDLVVEHGWKAALALGITFAVARLRPRTFLKLGPPFWAFTLVLLLLVLFIGKGTQESEATKRWLDFGGPFRFQPSELAKLGLVMMLASFFSRRGVQNKLLSATVMIVLTTALIFAEPDLGSSVLMFGLGIILMYAAGVRISNITGFLFALGLMALPVFSVYLEKHPYILARWQGHQARDEERAIGLDQIGLAHRDLSWGGWWGQGPDGRRYEYFAAHTDMVVASVGFTAGLLGVVTLLFCYWLIVSVALQTSQLAARIRPMTAEIHGASILATGAMFMIVGQAMVNLAVAAGVFPVTGVPLPLVSFGFSSMLTMSVALGIIHSALREVKRNLPETEARPAEDRVAESEGVGLSAD</sequence>
<dbReference type="GO" id="GO:0032153">
    <property type="term" value="C:cell division site"/>
    <property type="evidence" value="ECO:0007669"/>
    <property type="project" value="TreeGrafter"/>
</dbReference>
<feature type="transmembrane region" description="Helical" evidence="7">
    <location>
        <begin position="245"/>
        <end position="273"/>
    </location>
</feature>
<keyword evidence="5 7" id="KW-0472">Membrane</keyword>
<organism evidence="8 9">
    <name type="scientific">Deinococcus marmoris</name>
    <dbReference type="NCBI Taxonomy" id="249408"/>
    <lineage>
        <taxon>Bacteria</taxon>
        <taxon>Thermotogati</taxon>
        <taxon>Deinococcota</taxon>
        <taxon>Deinococci</taxon>
        <taxon>Deinococcales</taxon>
        <taxon>Deinococcaceae</taxon>
        <taxon>Deinococcus</taxon>
    </lineage>
</organism>
<evidence type="ECO:0000313" key="8">
    <source>
        <dbReference type="EMBL" id="OLV17877.1"/>
    </source>
</evidence>
<dbReference type="GO" id="GO:0008360">
    <property type="term" value="P:regulation of cell shape"/>
    <property type="evidence" value="ECO:0007669"/>
    <property type="project" value="UniProtKB-KW"/>
</dbReference>
<feature type="transmembrane region" description="Helical" evidence="7">
    <location>
        <begin position="123"/>
        <end position="139"/>
    </location>
</feature>
<feature type="transmembrane region" description="Helical" evidence="7">
    <location>
        <begin position="32"/>
        <end position="48"/>
    </location>
</feature>
<dbReference type="GO" id="GO:0005886">
    <property type="term" value="C:plasma membrane"/>
    <property type="evidence" value="ECO:0007669"/>
    <property type="project" value="TreeGrafter"/>
</dbReference>
<feature type="transmembrane region" description="Helical" evidence="7">
    <location>
        <begin position="294"/>
        <end position="318"/>
    </location>
</feature>
<keyword evidence="9" id="KW-1185">Reference proteome</keyword>
<evidence type="ECO:0000256" key="5">
    <source>
        <dbReference type="ARBA" id="ARBA00023136"/>
    </source>
</evidence>
<dbReference type="OrthoDB" id="9768187at2"/>
<feature type="transmembrane region" description="Helical" evidence="7">
    <location>
        <begin position="324"/>
        <end position="345"/>
    </location>
</feature>
<evidence type="ECO:0000256" key="3">
    <source>
        <dbReference type="ARBA" id="ARBA00022960"/>
    </source>
</evidence>
<proteinExistence type="predicted"/>
<evidence type="ECO:0000256" key="1">
    <source>
        <dbReference type="ARBA" id="ARBA00004141"/>
    </source>
</evidence>
<dbReference type="PANTHER" id="PTHR30474:SF1">
    <property type="entry name" value="PEPTIDOGLYCAN GLYCOSYLTRANSFERASE MRDB"/>
    <property type="match status" value="1"/>
</dbReference>
<dbReference type="Proteomes" id="UP000186607">
    <property type="component" value="Unassembled WGS sequence"/>
</dbReference>
<evidence type="ECO:0000256" key="4">
    <source>
        <dbReference type="ARBA" id="ARBA00022989"/>
    </source>
</evidence>
<dbReference type="PANTHER" id="PTHR30474">
    <property type="entry name" value="CELL CYCLE PROTEIN"/>
    <property type="match status" value="1"/>
</dbReference>
<gene>
    <name evidence="8" type="ORF">BOO71_0007501</name>
</gene>
<keyword evidence="8" id="KW-0132">Cell division</keyword>
<evidence type="ECO:0000256" key="2">
    <source>
        <dbReference type="ARBA" id="ARBA00022692"/>
    </source>
</evidence>
<feature type="compositionally biased region" description="Basic and acidic residues" evidence="6">
    <location>
        <begin position="357"/>
        <end position="370"/>
    </location>
</feature>
<dbReference type="eggNOG" id="COG0772">
    <property type="taxonomic scope" value="Bacteria"/>
</dbReference>
<keyword evidence="8" id="KW-0131">Cell cycle</keyword>
<dbReference type="AlphaFoldDB" id="A0A1U7NY90"/>
<dbReference type="InterPro" id="IPR001182">
    <property type="entry name" value="FtsW/RodA"/>
</dbReference>
<feature type="transmembrane region" description="Helical" evidence="7">
    <location>
        <begin position="169"/>
        <end position="186"/>
    </location>
</feature>
<evidence type="ECO:0000256" key="7">
    <source>
        <dbReference type="SAM" id="Phobius"/>
    </source>
</evidence>
<dbReference type="GO" id="GO:0015648">
    <property type="term" value="F:lipid-linked peptidoglycan transporter activity"/>
    <property type="evidence" value="ECO:0007669"/>
    <property type="project" value="TreeGrafter"/>
</dbReference>
<keyword evidence="3" id="KW-0133">Cell shape</keyword>
<protein>
    <submittedName>
        <fullName evidence="8">Cell division protein FtsW</fullName>
    </submittedName>
</protein>
<dbReference type="RefSeq" id="WP_075832946.1">
    <property type="nucleotide sequence ID" value="NZ_MSTI01000080.1"/>
</dbReference>
<dbReference type="Pfam" id="PF01098">
    <property type="entry name" value="FTSW_RODA_SPOVE"/>
    <property type="match status" value="1"/>
</dbReference>
<dbReference type="STRING" id="249408.BOO71_0007501"/>
<comment type="subcellular location">
    <subcellularLocation>
        <location evidence="1">Membrane</location>
        <topology evidence="1">Multi-pass membrane protein</topology>
    </subcellularLocation>
</comment>
<name>A0A1U7NY90_9DEIO</name>